<dbReference type="GO" id="GO:0046872">
    <property type="term" value="F:metal ion binding"/>
    <property type="evidence" value="ECO:0007669"/>
    <property type="project" value="UniProtKB-KW"/>
</dbReference>
<dbReference type="OrthoDB" id="9796421at2"/>
<dbReference type="InterPro" id="IPR009056">
    <property type="entry name" value="Cyt_c-like_dom"/>
</dbReference>
<dbReference type="PROSITE" id="PS51007">
    <property type="entry name" value="CYTC"/>
    <property type="match status" value="1"/>
</dbReference>
<dbReference type="GO" id="GO:0020037">
    <property type="term" value="F:heme binding"/>
    <property type="evidence" value="ECO:0007669"/>
    <property type="project" value="InterPro"/>
</dbReference>
<organism evidence="8 9">
    <name type="scientific">Kineobactrum sediminis</name>
    <dbReference type="NCBI Taxonomy" id="1905677"/>
    <lineage>
        <taxon>Bacteria</taxon>
        <taxon>Pseudomonadati</taxon>
        <taxon>Pseudomonadota</taxon>
        <taxon>Gammaproteobacteria</taxon>
        <taxon>Cellvibrionales</taxon>
        <taxon>Halieaceae</taxon>
        <taxon>Kineobactrum</taxon>
    </lineage>
</organism>
<dbReference type="EMBL" id="PKLZ01000008">
    <property type="protein sequence ID" value="PLW82169.1"/>
    <property type="molecule type" value="Genomic_DNA"/>
</dbReference>
<evidence type="ECO:0000256" key="6">
    <source>
        <dbReference type="PROSITE-ProRule" id="PRU00433"/>
    </source>
</evidence>
<evidence type="ECO:0000313" key="9">
    <source>
        <dbReference type="Proteomes" id="UP000234845"/>
    </source>
</evidence>
<proteinExistence type="predicted"/>
<accession>A0A2N5Y1D5</accession>
<dbReference type="Proteomes" id="UP000234845">
    <property type="component" value="Unassembled WGS sequence"/>
</dbReference>
<evidence type="ECO:0000256" key="4">
    <source>
        <dbReference type="ARBA" id="ARBA00022982"/>
    </source>
</evidence>
<dbReference type="SUPFAM" id="SSF46626">
    <property type="entry name" value="Cytochrome c"/>
    <property type="match status" value="1"/>
</dbReference>
<feature type="domain" description="Cytochrome c" evidence="7">
    <location>
        <begin position="64"/>
        <end position="138"/>
    </location>
</feature>
<dbReference type="PANTHER" id="PTHR33751">
    <property type="entry name" value="CBB3-TYPE CYTOCHROME C OXIDASE SUBUNIT FIXP"/>
    <property type="match status" value="1"/>
</dbReference>
<evidence type="ECO:0000256" key="3">
    <source>
        <dbReference type="ARBA" id="ARBA00022723"/>
    </source>
</evidence>
<dbReference type="RefSeq" id="WP_101521422.1">
    <property type="nucleotide sequence ID" value="NZ_PKLZ01000008.1"/>
</dbReference>
<sequence length="138" mass="14618">MKAAVTVSIIFITGLCYYAMSSNNPDWSGNGNRCVGDCYESWLAENGSVVQQEKIKQIAAASSSPAELGETYYAQCIGCHGAQGGGGIGPALTGDITSKLEAYRAGETRGKQSMLMWSVAKPMTDSDINNLAAYVKTF</sequence>
<evidence type="ECO:0000256" key="5">
    <source>
        <dbReference type="ARBA" id="ARBA00023004"/>
    </source>
</evidence>
<keyword evidence="5 6" id="KW-0408">Iron</keyword>
<gene>
    <name evidence="8" type="ORF">CWI75_10280</name>
</gene>
<dbReference type="GO" id="GO:0009055">
    <property type="term" value="F:electron transfer activity"/>
    <property type="evidence" value="ECO:0007669"/>
    <property type="project" value="InterPro"/>
</dbReference>
<evidence type="ECO:0000259" key="7">
    <source>
        <dbReference type="PROSITE" id="PS51007"/>
    </source>
</evidence>
<evidence type="ECO:0000256" key="1">
    <source>
        <dbReference type="ARBA" id="ARBA00022448"/>
    </source>
</evidence>
<name>A0A2N5Y1D5_9GAMM</name>
<keyword evidence="9" id="KW-1185">Reference proteome</keyword>
<evidence type="ECO:0000256" key="2">
    <source>
        <dbReference type="ARBA" id="ARBA00022617"/>
    </source>
</evidence>
<dbReference type="InterPro" id="IPR050597">
    <property type="entry name" value="Cytochrome_c_Oxidase_Subunit"/>
</dbReference>
<dbReference type="Gene3D" id="1.10.760.10">
    <property type="entry name" value="Cytochrome c-like domain"/>
    <property type="match status" value="1"/>
</dbReference>
<keyword evidence="1" id="KW-0813">Transport</keyword>
<dbReference type="Pfam" id="PF13442">
    <property type="entry name" value="Cytochrome_CBB3"/>
    <property type="match status" value="1"/>
</dbReference>
<evidence type="ECO:0000313" key="8">
    <source>
        <dbReference type="EMBL" id="PLW82169.1"/>
    </source>
</evidence>
<keyword evidence="3 6" id="KW-0479">Metal-binding</keyword>
<comment type="caution">
    <text evidence="8">The sequence shown here is derived from an EMBL/GenBank/DDBJ whole genome shotgun (WGS) entry which is preliminary data.</text>
</comment>
<keyword evidence="4" id="KW-0249">Electron transport</keyword>
<protein>
    <submittedName>
        <fullName evidence="8">Cytochrome C</fullName>
    </submittedName>
</protein>
<dbReference type="PANTHER" id="PTHR33751:SF9">
    <property type="entry name" value="CYTOCHROME C4"/>
    <property type="match status" value="1"/>
</dbReference>
<dbReference type="AlphaFoldDB" id="A0A2N5Y1D5"/>
<reference evidence="9" key="1">
    <citation type="submission" date="2017-11" db="EMBL/GenBank/DDBJ databases">
        <title>The draft genome sequence of Chromatocurvus sp. F02.</title>
        <authorList>
            <person name="Du Z.-J."/>
            <person name="Chang Y.-Q."/>
        </authorList>
    </citation>
    <scope>NUCLEOTIDE SEQUENCE [LARGE SCALE GENOMIC DNA]</scope>
    <source>
        <strain evidence="9">F02</strain>
    </source>
</reference>
<dbReference type="InterPro" id="IPR036909">
    <property type="entry name" value="Cyt_c-like_dom_sf"/>
</dbReference>
<keyword evidence="2 6" id="KW-0349">Heme</keyword>